<evidence type="ECO:0000256" key="10">
    <source>
        <dbReference type="ARBA" id="ARBA00081706"/>
    </source>
</evidence>
<dbReference type="InterPro" id="IPR038564">
    <property type="entry name" value="Maf1_sf"/>
</dbReference>
<keyword evidence="4" id="KW-0813">Transport</keyword>
<keyword evidence="5" id="KW-0653">Protein transport</keyword>
<feature type="domain" description="AP complex mu/sigma subunit" evidence="12">
    <location>
        <begin position="3"/>
        <end position="142"/>
    </location>
</feature>
<keyword evidence="7" id="KW-0472">Membrane</keyword>
<dbReference type="GO" id="GO:0000994">
    <property type="term" value="F:RNA polymerase III core binding"/>
    <property type="evidence" value="ECO:0007669"/>
    <property type="project" value="TreeGrafter"/>
</dbReference>
<dbReference type="PANTHER" id="PTHR22504:SF0">
    <property type="entry name" value="REPRESSOR OF RNA POLYMERASE III TRANSCRIPTION MAF1 HOMOLOG"/>
    <property type="match status" value="1"/>
</dbReference>
<protein>
    <recommendedName>
        <fullName evidence="9">AP-1 complex subunit sigma-1</fullName>
    </recommendedName>
    <alternativeName>
        <fullName evidence="10">Sigma1-adaptin</fullName>
    </alternativeName>
</protein>
<evidence type="ECO:0000256" key="7">
    <source>
        <dbReference type="ARBA" id="ARBA00023136"/>
    </source>
</evidence>
<reference evidence="13 14" key="1">
    <citation type="submission" date="2017-03" db="EMBL/GenBank/DDBJ databases">
        <title>Genomes of endolithic fungi from Antarctica.</title>
        <authorList>
            <person name="Coleine C."/>
            <person name="Masonjones S."/>
            <person name="Stajich J.E."/>
        </authorList>
    </citation>
    <scope>NUCLEOTIDE SEQUENCE [LARGE SCALE GENOMIC DNA]</scope>
    <source>
        <strain evidence="13 14">CCFEE 5187</strain>
    </source>
</reference>
<evidence type="ECO:0000256" key="2">
    <source>
        <dbReference type="ARBA" id="ARBA00004640"/>
    </source>
</evidence>
<comment type="similarity">
    <text evidence="3">Belongs to the adaptor complexes small subunit family.</text>
</comment>
<evidence type="ECO:0000256" key="11">
    <source>
        <dbReference type="SAM" id="MobiDB-lite"/>
    </source>
</evidence>
<evidence type="ECO:0000256" key="5">
    <source>
        <dbReference type="ARBA" id="ARBA00022927"/>
    </source>
</evidence>
<name>A0A4U0XUJ2_9PEZI</name>
<evidence type="ECO:0000259" key="12">
    <source>
        <dbReference type="Pfam" id="PF01217"/>
    </source>
</evidence>
<evidence type="ECO:0000256" key="3">
    <source>
        <dbReference type="ARBA" id="ARBA00006972"/>
    </source>
</evidence>
<keyword evidence="8" id="KW-0968">Cytoplasmic vesicle</keyword>
<dbReference type="InterPro" id="IPR011012">
    <property type="entry name" value="Longin-like_dom_sf"/>
</dbReference>
<evidence type="ECO:0000313" key="13">
    <source>
        <dbReference type="EMBL" id="TKA80357.1"/>
    </source>
</evidence>
<evidence type="ECO:0000256" key="8">
    <source>
        <dbReference type="ARBA" id="ARBA00023329"/>
    </source>
</evidence>
<sequence length="561" mass="63812">MAINYLILLSRQGKVRLAKWFTTLSPKEKAKIIKDVSQLVLARRTRMCNFLEYKDTKIVYRRYASLFFIAGCSSTDNELITLEIVHRYVEQMDKYYGNVCELDIIFNFQKAYFILDELLLAGEMQESSKKNVLRCIAQQDSLEDMEVSSNNVSDPEPPNRIRDCVHTLRDSLPKLYHLEIDEAEATMKYLPLPNFETVTSALNFSTSDCHIIGGCDLYTTKAAGGDKKLYKTIEHSLESQYESLLRLSASYSPPINSQKGVDSSGGRMPSYALPDLNLSRSSPFGSLSQVGARRTFAYLIATLNASHPDYDFSHLLRPSDFRRERSLRSVMSVIDSTLQNLRPRTASPFLAVPHYWTSTDTTASTSTLGVGKIWGPRMWKLIDEEMDLRSCSIYAYQPEEDPFDGEEGAIWSFHYFFFNKDLKRVCYLYLRGLSVVSHSPIRSTIPLRSLGIDRRGTAVSAGANKRASYWLGDTADVEDVGGGEWGEDDEENHFTIDERMDDEVDNDEETLDDIRSELADGYNYSTTDEFDDEEEELRRVSSRSRSVPRAMSEVLADAMEI</sequence>
<dbReference type="Proteomes" id="UP000308768">
    <property type="component" value="Unassembled WGS sequence"/>
</dbReference>
<dbReference type="GO" id="GO:0015031">
    <property type="term" value="P:protein transport"/>
    <property type="evidence" value="ECO:0007669"/>
    <property type="project" value="UniProtKB-KW"/>
</dbReference>
<dbReference type="STRING" id="331657.A0A4U0XUJ2"/>
<comment type="subcellular location">
    <subcellularLocation>
        <location evidence="2">Cytoplasmic vesicle</location>
        <location evidence="2">Clathrin-coated vesicle membrane</location>
    </subcellularLocation>
    <subcellularLocation>
        <location evidence="1">Golgi apparatus</location>
    </subcellularLocation>
</comment>
<dbReference type="FunFam" id="3.30.450.60:FF:000007">
    <property type="entry name" value="AP complex subunit sigma"/>
    <property type="match status" value="1"/>
</dbReference>
<keyword evidence="6" id="KW-0333">Golgi apparatus</keyword>
<evidence type="ECO:0000256" key="6">
    <source>
        <dbReference type="ARBA" id="ARBA00023034"/>
    </source>
</evidence>
<comment type="caution">
    <text evidence="13">The sequence shown here is derived from an EMBL/GenBank/DDBJ whole genome shotgun (WGS) entry which is preliminary data.</text>
</comment>
<dbReference type="GO" id="GO:0030121">
    <property type="term" value="C:AP-1 adaptor complex"/>
    <property type="evidence" value="ECO:0007669"/>
    <property type="project" value="InterPro"/>
</dbReference>
<dbReference type="AlphaFoldDB" id="A0A4U0XUJ2"/>
<dbReference type="OrthoDB" id="277029at2759"/>
<dbReference type="InterPro" id="IPR022775">
    <property type="entry name" value="AP_mu_sigma_su"/>
</dbReference>
<dbReference type="GO" id="GO:0005829">
    <property type="term" value="C:cytosol"/>
    <property type="evidence" value="ECO:0007669"/>
    <property type="project" value="GOC"/>
</dbReference>
<dbReference type="InterPro" id="IPR015257">
    <property type="entry name" value="Maf1"/>
</dbReference>
<dbReference type="GO" id="GO:0016480">
    <property type="term" value="P:negative regulation of transcription by RNA polymerase III"/>
    <property type="evidence" value="ECO:0007669"/>
    <property type="project" value="InterPro"/>
</dbReference>
<feature type="region of interest" description="Disordered" evidence="11">
    <location>
        <begin position="524"/>
        <end position="549"/>
    </location>
</feature>
<dbReference type="CDD" id="cd14831">
    <property type="entry name" value="AP1_sigma"/>
    <property type="match status" value="1"/>
</dbReference>
<keyword evidence="14" id="KW-1185">Reference proteome</keyword>
<gene>
    <name evidence="13" type="ORF">B0A49_01486</name>
</gene>
<dbReference type="EMBL" id="NAJN01000060">
    <property type="protein sequence ID" value="TKA80357.1"/>
    <property type="molecule type" value="Genomic_DNA"/>
</dbReference>
<dbReference type="PANTHER" id="PTHR22504">
    <property type="entry name" value="REPRESSOR OF RNA POLYMERASE III TRANSCRIPTION MAF1"/>
    <property type="match status" value="1"/>
</dbReference>
<dbReference type="InterPro" id="IPR044733">
    <property type="entry name" value="AP1_sigma"/>
</dbReference>
<evidence type="ECO:0000256" key="1">
    <source>
        <dbReference type="ARBA" id="ARBA00004555"/>
    </source>
</evidence>
<evidence type="ECO:0000313" key="14">
    <source>
        <dbReference type="Proteomes" id="UP000308768"/>
    </source>
</evidence>
<evidence type="ECO:0000256" key="4">
    <source>
        <dbReference type="ARBA" id="ARBA00022448"/>
    </source>
</evidence>
<dbReference type="FunFam" id="3.40.1000.50:FF:000004">
    <property type="entry name" value="Repressor of RNA polymerase III transcription MAF1"/>
    <property type="match status" value="1"/>
</dbReference>
<dbReference type="SUPFAM" id="SSF64356">
    <property type="entry name" value="SNARE-like"/>
    <property type="match status" value="1"/>
</dbReference>
<dbReference type="GO" id="GO:0005634">
    <property type="term" value="C:nucleus"/>
    <property type="evidence" value="ECO:0007669"/>
    <property type="project" value="TreeGrafter"/>
</dbReference>
<evidence type="ECO:0000256" key="9">
    <source>
        <dbReference type="ARBA" id="ARBA00074180"/>
    </source>
</evidence>
<dbReference type="GO" id="GO:0016482">
    <property type="term" value="P:cytosolic transport"/>
    <property type="evidence" value="ECO:0007669"/>
    <property type="project" value="UniProtKB-ARBA"/>
</dbReference>
<organism evidence="13 14">
    <name type="scientific">Cryomyces minteri</name>
    <dbReference type="NCBI Taxonomy" id="331657"/>
    <lineage>
        <taxon>Eukaryota</taxon>
        <taxon>Fungi</taxon>
        <taxon>Dikarya</taxon>
        <taxon>Ascomycota</taxon>
        <taxon>Pezizomycotina</taxon>
        <taxon>Dothideomycetes</taxon>
        <taxon>Dothideomycetes incertae sedis</taxon>
        <taxon>Cryomyces</taxon>
    </lineage>
</organism>
<dbReference type="Gene3D" id="3.30.450.60">
    <property type="match status" value="1"/>
</dbReference>
<dbReference type="Pfam" id="PF01217">
    <property type="entry name" value="Clat_adaptor_s"/>
    <property type="match status" value="1"/>
</dbReference>
<proteinExistence type="inferred from homology"/>
<dbReference type="GO" id="GO:0035615">
    <property type="term" value="F:clathrin adaptor activity"/>
    <property type="evidence" value="ECO:0007669"/>
    <property type="project" value="InterPro"/>
</dbReference>
<dbReference type="Gene3D" id="3.40.1000.50">
    <property type="entry name" value="Repressor of RNA polymerase III transcription Maf1"/>
    <property type="match status" value="2"/>
</dbReference>
<dbReference type="Pfam" id="PF09174">
    <property type="entry name" value="Maf1"/>
    <property type="match status" value="1"/>
</dbReference>
<accession>A0A4U0XUJ2</accession>